<dbReference type="RefSeq" id="WP_375735897.1">
    <property type="nucleotide sequence ID" value="NZ_JBCGDC010000094.1"/>
</dbReference>
<dbReference type="Pfam" id="PF19757">
    <property type="entry name" value="DUF6244"/>
    <property type="match status" value="1"/>
</dbReference>
<reference evidence="2 3" key="1">
    <citation type="submission" date="2024-04" db="EMBL/GenBank/DDBJ databases">
        <title>Polymorphospora sp. isolated from Baiyangdian Lake in Xiong'an New Area.</title>
        <authorList>
            <person name="Zhang X."/>
            <person name="Liu J."/>
        </authorList>
    </citation>
    <scope>NUCLEOTIDE SEQUENCE [LARGE SCALE GENOMIC DNA]</scope>
    <source>
        <strain evidence="2 3">2-325</strain>
    </source>
</reference>
<evidence type="ECO:0000313" key="3">
    <source>
        <dbReference type="Proteomes" id="UP001582793"/>
    </source>
</evidence>
<protein>
    <submittedName>
        <fullName evidence="2">DUF6244 family protein</fullName>
    </submittedName>
</protein>
<comment type="caution">
    <text evidence="2">The sequence shown here is derived from an EMBL/GenBank/DDBJ whole genome shotgun (WGS) entry which is preliminary data.</text>
</comment>
<name>A0ABV5CWV1_9ACTN</name>
<feature type="compositionally biased region" description="Low complexity" evidence="1">
    <location>
        <begin position="226"/>
        <end position="239"/>
    </location>
</feature>
<proteinExistence type="predicted"/>
<sequence length="379" mass="39284">MVIDKGGGAIPLTDEIDDGLRTLAATVDGARSQTAAIDDALTRISTTAAAAGFTGIVVRLTAIREVVADVHGRLAAAGDVLGQAFRSVAAVPGQPSPHDITNALTPMPAALTAIDGHLVEAASRVEQATRLVTATLRGGEPGPTLSRLQQLGRTLAVAKAHGHAARQRVESALTRARQVGATGHPAAISGDTGGGPSRDPLSTGPGQARDPAGTPTSSPVQDQAIPEPADPAWAQADPATLPDTVRNAAGRLTSRPAGSTRPTQGLLDGTPVTSGGGDRTLAADLDHDPLRGPPVTFYDHAESKAAAHMRRTGRTESDLALDNTVCGTNDRDKTYPYTCDKILPAILPTGSRLRVWVTRDGGNTWWHRIYTGTGERITR</sequence>
<dbReference type="Pfam" id="PF14428">
    <property type="entry name" value="DddA-like"/>
    <property type="match status" value="1"/>
</dbReference>
<gene>
    <name evidence="2" type="ORF">AAFH96_25760</name>
</gene>
<accession>A0ABV5CWV1</accession>
<evidence type="ECO:0000256" key="1">
    <source>
        <dbReference type="SAM" id="MobiDB-lite"/>
    </source>
</evidence>
<dbReference type="Proteomes" id="UP001582793">
    <property type="component" value="Unassembled WGS sequence"/>
</dbReference>
<evidence type="ECO:0000313" key="2">
    <source>
        <dbReference type="EMBL" id="MFB6396485.1"/>
    </source>
</evidence>
<dbReference type="InterPro" id="IPR046211">
    <property type="entry name" value="DUF6244"/>
</dbReference>
<dbReference type="InterPro" id="IPR032724">
    <property type="entry name" value="SCP1.201-like"/>
</dbReference>
<feature type="region of interest" description="Disordered" evidence="1">
    <location>
        <begin position="182"/>
        <end position="294"/>
    </location>
</feature>
<dbReference type="EMBL" id="JBCGDC010000094">
    <property type="protein sequence ID" value="MFB6396485.1"/>
    <property type="molecule type" value="Genomic_DNA"/>
</dbReference>
<keyword evidence="3" id="KW-1185">Reference proteome</keyword>
<organism evidence="2 3">
    <name type="scientific">Polymorphospora lycopeni</name>
    <dbReference type="NCBI Taxonomy" id="3140240"/>
    <lineage>
        <taxon>Bacteria</taxon>
        <taxon>Bacillati</taxon>
        <taxon>Actinomycetota</taxon>
        <taxon>Actinomycetes</taxon>
        <taxon>Micromonosporales</taxon>
        <taxon>Micromonosporaceae</taxon>
        <taxon>Polymorphospora</taxon>
    </lineage>
</organism>